<reference evidence="3" key="1">
    <citation type="journal article" date="2019" name="Int. J. Syst. Evol. Microbiol.">
        <title>The Global Catalogue of Microorganisms (GCM) 10K type strain sequencing project: providing services to taxonomists for standard genome sequencing and annotation.</title>
        <authorList>
            <consortium name="The Broad Institute Genomics Platform"/>
            <consortium name="The Broad Institute Genome Sequencing Center for Infectious Disease"/>
            <person name="Wu L."/>
            <person name="Ma J."/>
        </authorList>
    </citation>
    <scope>NUCLEOTIDE SEQUENCE [LARGE SCALE GENOMIC DNA]</scope>
    <source>
        <strain evidence="3">CGMCC 4.7177</strain>
    </source>
</reference>
<keyword evidence="3" id="KW-1185">Reference proteome</keyword>
<evidence type="ECO:0000313" key="2">
    <source>
        <dbReference type="EMBL" id="MFD1927522.1"/>
    </source>
</evidence>
<proteinExistence type="predicted"/>
<accession>A0ABW4SG41</accession>
<gene>
    <name evidence="2" type="ORF">ACFSFY_05515</name>
</gene>
<dbReference type="EMBL" id="JBHUGI010000010">
    <property type="protein sequence ID" value="MFD1927522.1"/>
    <property type="molecule type" value="Genomic_DNA"/>
</dbReference>
<evidence type="ECO:0000313" key="3">
    <source>
        <dbReference type="Proteomes" id="UP001597218"/>
    </source>
</evidence>
<name>A0ABW4SG41_9BACL</name>
<dbReference type="Pfam" id="PF13529">
    <property type="entry name" value="Peptidase_C39_2"/>
    <property type="match status" value="1"/>
</dbReference>
<dbReference type="InterPro" id="IPR039564">
    <property type="entry name" value="Peptidase_C39-like"/>
</dbReference>
<evidence type="ECO:0000259" key="1">
    <source>
        <dbReference type="Pfam" id="PF13529"/>
    </source>
</evidence>
<sequence>MKILLDVQGKSQYDTDIKESFRPSACGPVTARVLMDYITQDSSTYNVNELYKRLGGTKIGLFKHRYIQNMRRILGAGWIVADCGIDEVIQQIKEGRPVAAKFDKWFTFHWRGQYEFNYHWVPIIGFELIDNEIQLIIHDNGGPNRESRIRQISYNKNKSILSFVKMEPLKK</sequence>
<protein>
    <submittedName>
        <fullName evidence="2">C39 family peptidase</fullName>
    </submittedName>
</protein>
<dbReference type="Proteomes" id="UP001597218">
    <property type="component" value="Unassembled WGS sequence"/>
</dbReference>
<comment type="caution">
    <text evidence="2">The sequence shown here is derived from an EMBL/GenBank/DDBJ whole genome shotgun (WGS) entry which is preliminary data.</text>
</comment>
<feature type="domain" description="Peptidase C39-like" evidence="1">
    <location>
        <begin position="5"/>
        <end position="139"/>
    </location>
</feature>
<dbReference type="RefSeq" id="WP_381536180.1">
    <property type="nucleotide sequence ID" value="NZ_JBHUGI010000010.1"/>
</dbReference>
<organism evidence="2 3">
    <name type="scientific">Sporosarcina siberiensis</name>
    <dbReference type="NCBI Taxonomy" id="1365606"/>
    <lineage>
        <taxon>Bacteria</taxon>
        <taxon>Bacillati</taxon>
        <taxon>Bacillota</taxon>
        <taxon>Bacilli</taxon>
        <taxon>Bacillales</taxon>
        <taxon>Caryophanaceae</taxon>
        <taxon>Sporosarcina</taxon>
    </lineage>
</organism>